<dbReference type="PANTHER" id="PTHR12805">
    <property type="entry name" value="KIN17 KIN, ANTIGENIC DETERMINANT OF RECA PROTEIN HOMOLOG"/>
    <property type="match status" value="1"/>
</dbReference>
<keyword evidence="4" id="KW-0862">Zinc</keyword>
<dbReference type="InterPro" id="IPR019447">
    <property type="entry name" value="DNA/RNA-bd_Kin17_WH-like_dom"/>
</dbReference>
<dbReference type="InterPro" id="IPR013087">
    <property type="entry name" value="Znf_C2H2_type"/>
</dbReference>
<dbReference type="RefSeq" id="XP_030996879.1">
    <property type="nucleotide sequence ID" value="XM_031139168.1"/>
</dbReference>
<dbReference type="AlphaFoldDB" id="A0A507BEF6"/>
<dbReference type="Pfam" id="PF25095">
    <property type="entry name" value="C2H2-zf_KIN17"/>
    <property type="match status" value="1"/>
</dbReference>
<dbReference type="GO" id="GO:0003690">
    <property type="term" value="F:double-stranded DNA binding"/>
    <property type="evidence" value="ECO:0007669"/>
    <property type="project" value="TreeGrafter"/>
</dbReference>
<dbReference type="PANTHER" id="PTHR12805:SF0">
    <property type="entry name" value="DNA_RNA-BINDING PROTEIN KIN17"/>
    <property type="match status" value="1"/>
</dbReference>
<evidence type="ECO:0000313" key="8">
    <source>
        <dbReference type="Proteomes" id="UP000319257"/>
    </source>
</evidence>
<dbReference type="OrthoDB" id="10266249at2759"/>
<feature type="region of interest" description="Disordered" evidence="5">
    <location>
        <begin position="176"/>
        <end position="298"/>
    </location>
</feature>
<comment type="similarity">
    <text evidence="1">Belongs to the KIN17 family.</text>
</comment>
<dbReference type="FunFam" id="1.10.10.2030:FF:000001">
    <property type="entry name" value="DNA/RNA-binding protein KIN17, putative"/>
    <property type="match status" value="1"/>
</dbReference>
<evidence type="ECO:0000256" key="3">
    <source>
        <dbReference type="ARBA" id="ARBA00022771"/>
    </source>
</evidence>
<dbReference type="GO" id="GO:0006260">
    <property type="term" value="P:DNA replication"/>
    <property type="evidence" value="ECO:0007669"/>
    <property type="project" value="TreeGrafter"/>
</dbReference>
<feature type="compositionally biased region" description="Basic and acidic residues" evidence="5">
    <location>
        <begin position="206"/>
        <end position="216"/>
    </location>
</feature>
<reference evidence="7 8" key="1">
    <citation type="submission" date="2019-06" db="EMBL/GenBank/DDBJ databases">
        <title>Draft genome sequence of the filamentous fungus Phialemoniopsis curvata isolated from diesel fuel.</title>
        <authorList>
            <person name="Varaljay V.A."/>
            <person name="Lyon W.J."/>
            <person name="Crouch A.L."/>
            <person name="Drake C.E."/>
            <person name="Hollomon J.M."/>
            <person name="Nadeau L.J."/>
            <person name="Nunn H.S."/>
            <person name="Stevenson B.S."/>
            <person name="Bojanowski C.L."/>
            <person name="Crookes-Goodson W.J."/>
        </authorList>
    </citation>
    <scope>NUCLEOTIDE SEQUENCE [LARGE SCALE GENOMIC DNA]</scope>
    <source>
        <strain evidence="7 8">D216</strain>
    </source>
</reference>
<dbReference type="GO" id="GO:0008270">
    <property type="term" value="F:zinc ion binding"/>
    <property type="evidence" value="ECO:0007669"/>
    <property type="project" value="UniProtKB-KW"/>
</dbReference>
<keyword evidence="8" id="KW-1185">Reference proteome</keyword>
<keyword evidence="2" id="KW-0479">Metal-binding</keyword>
<dbReference type="Proteomes" id="UP000319257">
    <property type="component" value="Unassembled WGS sequence"/>
</dbReference>
<evidence type="ECO:0000259" key="6">
    <source>
        <dbReference type="PROSITE" id="PS00028"/>
    </source>
</evidence>
<feature type="region of interest" description="Disordered" evidence="5">
    <location>
        <begin position="336"/>
        <end position="357"/>
    </location>
</feature>
<dbReference type="InterPro" id="IPR037321">
    <property type="entry name" value="KIN17-like"/>
</dbReference>
<comment type="caution">
    <text evidence="7">The sequence shown here is derived from an EMBL/GenBank/DDBJ whole genome shotgun (WGS) entry which is preliminary data.</text>
</comment>
<evidence type="ECO:0000256" key="1">
    <source>
        <dbReference type="ARBA" id="ARBA00008517"/>
    </source>
</evidence>
<evidence type="ECO:0000256" key="4">
    <source>
        <dbReference type="ARBA" id="ARBA00022833"/>
    </source>
</evidence>
<keyword evidence="3" id="KW-0863">Zinc-finger</keyword>
<dbReference type="GeneID" id="41972173"/>
<dbReference type="Pfam" id="PF10357">
    <property type="entry name" value="WH_KIN17"/>
    <property type="match status" value="1"/>
</dbReference>
<accession>A0A507BEF6</accession>
<dbReference type="PROSITE" id="PS00028">
    <property type="entry name" value="ZINC_FINGER_C2H2_1"/>
    <property type="match status" value="1"/>
</dbReference>
<dbReference type="SMART" id="SM01253">
    <property type="entry name" value="Kin17_mid"/>
    <property type="match status" value="1"/>
</dbReference>
<proteinExistence type="inferred from homology"/>
<dbReference type="EMBL" id="SKBQ01000023">
    <property type="protein sequence ID" value="TPX15168.1"/>
    <property type="molecule type" value="Genomic_DNA"/>
</dbReference>
<evidence type="ECO:0000313" key="7">
    <source>
        <dbReference type="EMBL" id="TPX15168.1"/>
    </source>
</evidence>
<dbReference type="GO" id="GO:0006974">
    <property type="term" value="P:DNA damage response"/>
    <property type="evidence" value="ECO:0007669"/>
    <property type="project" value="TreeGrafter"/>
</dbReference>
<dbReference type="InterPro" id="IPR056767">
    <property type="entry name" value="C2H2-Znf_KIN17"/>
</dbReference>
<dbReference type="InParanoid" id="A0A507BEF6"/>
<evidence type="ECO:0000256" key="2">
    <source>
        <dbReference type="ARBA" id="ARBA00022723"/>
    </source>
</evidence>
<protein>
    <recommendedName>
        <fullName evidence="6">C2H2-type domain-containing protein</fullName>
    </recommendedName>
</protein>
<feature type="compositionally biased region" description="Acidic residues" evidence="5">
    <location>
        <begin position="194"/>
        <end position="205"/>
    </location>
</feature>
<dbReference type="FunCoup" id="A0A507BEF6">
    <property type="interactions" value="329"/>
</dbReference>
<dbReference type="Gene3D" id="1.10.10.2030">
    <property type="entry name" value="DNA/RNA-binding protein Kin17, conserved domain"/>
    <property type="match status" value="1"/>
</dbReference>
<dbReference type="SUPFAM" id="SSF57667">
    <property type="entry name" value="beta-beta-alpha zinc fingers"/>
    <property type="match status" value="1"/>
</dbReference>
<dbReference type="STRING" id="1093900.A0A507BEF6"/>
<gene>
    <name evidence="7" type="ORF">E0L32_004726</name>
</gene>
<evidence type="ECO:0000256" key="5">
    <source>
        <dbReference type="SAM" id="MobiDB-lite"/>
    </source>
</evidence>
<name>A0A507BEF6_9PEZI</name>
<dbReference type="InterPro" id="IPR036236">
    <property type="entry name" value="Znf_C2H2_sf"/>
</dbReference>
<organism evidence="7 8">
    <name type="scientific">Thyridium curvatum</name>
    <dbReference type="NCBI Taxonomy" id="1093900"/>
    <lineage>
        <taxon>Eukaryota</taxon>
        <taxon>Fungi</taxon>
        <taxon>Dikarya</taxon>
        <taxon>Ascomycota</taxon>
        <taxon>Pezizomycotina</taxon>
        <taxon>Sordariomycetes</taxon>
        <taxon>Sordariomycetidae</taxon>
        <taxon>Thyridiales</taxon>
        <taxon>Thyridiaceae</taxon>
        <taxon>Thyridium</taxon>
    </lineage>
</organism>
<feature type="domain" description="C2H2-type" evidence="6">
    <location>
        <begin position="28"/>
        <end position="50"/>
    </location>
</feature>
<dbReference type="InterPro" id="IPR038254">
    <property type="entry name" value="KIN17_WH-like_sf"/>
</dbReference>
<feature type="compositionally biased region" description="Basic and acidic residues" evidence="5">
    <location>
        <begin position="176"/>
        <end position="193"/>
    </location>
</feature>
<sequence length="357" mass="39946">MGKAEVGSVKHLSNQMKLKGLQRLRWYCQVCEKQCRDENGFKQHTMSESHTRNMLTVGADPKKAVQQYSDQFLKDFLRLLRTGHGEKAVQLNRFYQEYISDKNHVHMNATQWSSLTELAKYLGREGICRVEETDKGLHIAWIDTSPEALRRQEALRKKEMQDKGDEEWEQRMLKEQIRRAQRDAAQRGRRGEDEHGEAEGEDDDEKEGKGLQRQEGQKITLSFGAKPKADVPNKTSSPPEGGDAKTQTPEAATDGAAPSESKDGDAAPSGASTEAKDSTAKASETKPISLKFGAKPQTKNVFAQAKKNAFGGGAKKVMVEQPKKMSEAERIMREEMERKRSRGFGGSGGPPNKRPRT</sequence>
<dbReference type="GO" id="GO:0005634">
    <property type="term" value="C:nucleus"/>
    <property type="evidence" value="ECO:0007669"/>
    <property type="project" value="TreeGrafter"/>
</dbReference>